<dbReference type="PANTHER" id="PTHR23542">
    <property type="match status" value="1"/>
</dbReference>
<dbReference type="InterPro" id="IPR011701">
    <property type="entry name" value="MFS"/>
</dbReference>
<dbReference type="Gene3D" id="1.20.1250.20">
    <property type="entry name" value="MFS general substrate transporter like domains"/>
    <property type="match status" value="1"/>
</dbReference>
<evidence type="ECO:0000256" key="2">
    <source>
        <dbReference type="ARBA" id="ARBA00022692"/>
    </source>
</evidence>
<evidence type="ECO:0000313" key="8">
    <source>
        <dbReference type="Proteomes" id="UP000188145"/>
    </source>
</evidence>
<keyword evidence="3 5" id="KW-1133">Transmembrane helix</keyword>
<keyword evidence="8" id="KW-1185">Reference proteome</keyword>
<feature type="transmembrane region" description="Helical" evidence="5">
    <location>
        <begin position="62"/>
        <end position="83"/>
    </location>
</feature>
<dbReference type="InterPro" id="IPR036259">
    <property type="entry name" value="MFS_trans_sf"/>
</dbReference>
<evidence type="ECO:0000313" key="7">
    <source>
        <dbReference type="EMBL" id="AQP48966.1"/>
    </source>
</evidence>
<keyword evidence="2 5" id="KW-0812">Transmembrane</keyword>
<comment type="subcellular location">
    <subcellularLocation>
        <location evidence="1">Cell membrane</location>
        <topology evidence="1">Multi-pass membrane protein</topology>
    </subcellularLocation>
</comment>
<dbReference type="SUPFAM" id="SSF103473">
    <property type="entry name" value="MFS general substrate transporter"/>
    <property type="match status" value="1"/>
</dbReference>
<evidence type="ECO:0000256" key="3">
    <source>
        <dbReference type="ARBA" id="ARBA00022989"/>
    </source>
</evidence>
<feature type="transmembrane region" description="Helical" evidence="5">
    <location>
        <begin position="126"/>
        <end position="143"/>
    </location>
</feature>
<feature type="transmembrane region" description="Helical" evidence="5">
    <location>
        <begin position="198"/>
        <end position="215"/>
    </location>
</feature>
<organism evidence="7 8">
    <name type="scientific">Tessaracoccus aquimaris</name>
    <dbReference type="NCBI Taxonomy" id="1332264"/>
    <lineage>
        <taxon>Bacteria</taxon>
        <taxon>Bacillati</taxon>
        <taxon>Actinomycetota</taxon>
        <taxon>Actinomycetes</taxon>
        <taxon>Propionibacteriales</taxon>
        <taxon>Propionibacteriaceae</taxon>
        <taxon>Tessaracoccus</taxon>
    </lineage>
</organism>
<dbReference type="OrthoDB" id="9180256at2"/>
<proteinExistence type="predicted"/>
<feature type="domain" description="Major facilitator superfamily (MFS) profile" evidence="6">
    <location>
        <begin position="242"/>
        <end position="424"/>
    </location>
</feature>
<feature type="transmembrane region" description="Helical" evidence="5">
    <location>
        <begin position="364"/>
        <end position="383"/>
    </location>
</feature>
<dbReference type="AlphaFoldDB" id="A0A1Q2CS67"/>
<evidence type="ECO:0000256" key="1">
    <source>
        <dbReference type="ARBA" id="ARBA00004651"/>
    </source>
</evidence>
<dbReference type="KEGG" id="tes:BW730_17150"/>
<evidence type="ECO:0000259" key="6">
    <source>
        <dbReference type="PROSITE" id="PS50850"/>
    </source>
</evidence>
<feature type="transmembrane region" description="Helical" evidence="5">
    <location>
        <begin position="395"/>
        <end position="418"/>
    </location>
</feature>
<feature type="transmembrane region" description="Helical" evidence="5">
    <location>
        <begin position="331"/>
        <end position="352"/>
    </location>
</feature>
<reference evidence="8" key="1">
    <citation type="submission" date="2017-02" db="EMBL/GenBank/DDBJ databases">
        <title>Tessaracoccus aquaemaris sp. nov., isolated from the intestine of a Korean rockfish, Sebastes schlegelii, in a marine aquaculture pond.</title>
        <authorList>
            <person name="Tak E.J."/>
            <person name="Bae J.-W."/>
        </authorList>
    </citation>
    <scope>NUCLEOTIDE SEQUENCE [LARGE SCALE GENOMIC DNA]</scope>
    <source>
        <strain evidence="8">NSG39</strain>
    </source>
</reference>
<name>A0A1Q2CS67_9ACTN</name>
<dbReference type="EMBL" id="CP019606">
    <property type="protein sequence ID" value="AQP48966.1"/>
    <property type="molecule type" value="Genomic_DNA"/>
</dbReference>
<sequence length="424" mass="42481">MTSPNASISHATPPPSAEPTGFARLISLVGWPYVVISALARLPQSMLTIGALTYVAAGAADFTTPGAVAAIAGVGVGLGAPIMGGASDRWGQRPVLLASTVAYVAALAGLLWAGSPRGGGPVTLDAPLIGFALLAGMVVPQVGPMTRVRWIRRLTGPHDRATIDLALGYESTIDEMGYVFGPALVGIVAAAAGAPLPLVIAAVLAMIAVPAFAFDRSSRSGVPVRHEASGAGVGAARMSPGFMAIGVAGMLAIGAVFGSLATTMTVFADETGHPGTGGLLYGAMGITSGLGALSVSRWPARWGAAFRWLLCAAVAVPVSALLVLPTSLWQMVIGMLAIGAPIGPIMVTVFAAAGQRTPIARLGLAMTLLSASVTLGTSVGNLLGGAVADVSGHRAALSVTAVASVAVLLVGLVFAAYVRRERRA</sequence>
<feature type="transmembrane region" description="Helical" evidence="5">
    <location>
        <begin position="95"/>
        <end position="114"/>
    </location>
</feature>
<dbReference type="RefSeq" id="WP_077687319.1">
    <property type="nucleotide sequence ID" value="NZ_CP019606.1"/>
</dbReference>
<evidence type="ECO:0000256" key="5">
    <source>
        <dbReference type="SAM" id="Phobius"/>
    </source>
</evidence>
<evidence type="ECO:0000256" key="4">
    <source>
        <dbReference type="ARBA" id="ARBA00023136"/>
    </source>
</evidence>
<dbReference type="PROSITE" id="PS50850">
    <property type="entry name" value="MFS"/>
    <property type="match status" value="1"/>
</dbReference>
<dbReference type="STRING" id="1332264.BW730_17150"/>
<keyword evidence="4 5" id="KW-0472">Membrane</keyword>
<accession>A0A1Q2CS67</accession>
<dbReference type="InterPro" id="IPR020846">
    <property type="entry name" value="MFS_dom"/>
</dbReference>
<dbReference type="Proteomes" id="UP000188145">
    <property type="component" value="Chromosome"/>
</dbReference>
<protein>
    <recommendedName>
        <fullName evidence="6">Major facilitator superfamily (MFS) profile domain-containing protein</fullName>
    </recommendedName>
</protein>
<feature type="transmembrane region" description="Helical" evidence="5">
    <location>
        <begin position="242"/>
        <end position="267"/>
    </location>
</feature>
<feature type="transmembrane region" description="Helical" evidence="5">
    <location>
        <begin position="279"/>
        <end position="298"/>
    </location>
</feature>
<dbReference type="GO" id="GO:0022857">
    <property type="term" value="F:transmembrane transporter activity"/>
    <property type="evidence" value="ECO:0007669"/>
    <property type="project" value="InterPro"/>
</dbReference>
<dbReference type="PANTHER" id="PTHR23542:SF1">
    <property type="entry name" value="MAJOR FACILITATOR SUPERFAMILY (MFS) PROFILE DOMAIN-CONTAINING PROTEIN"/>
    <property type="match status" value="1"/>
</dbReference>
<dbReference type="GO" id="GO:0005886">
    <property type="term" value="C:plasma membrane"/>
    <property type="evidence" value="ECO:0007669"/>
    <property type="project" value="UniProtKB-SubCell"/>
</dbReference>
<feature type="transmembrane region" description="Helical" evidence="5">
    <location>
        <begin position="21"/>
        <end position="42"/>
    </location>
</feature>
<gene>
    <name evidence="7" type="ORF">BW730_17150</name>
</gene>
<feature type="transmembrane region" description="Helical" evidence="5">
    <location>
        <begin position="305"/>
        <end position="325"/>
    </location>
</feature>
<dbReference type="Pfam" id="PF07690">
    <property type="entry name" value="MFS_1"/>
    <property type="match status" value="1"/>
</dbReference>